<reference evidence="1" key="1">
    <citation type="submission" date="2012-04" db="EMBL/GenBank/DDBJ databases">
        <title>The Genome Sequence of Bacillus cereus VD014.</title>
        <authorList>
            <consortium name="The Broad Institute Genome Sequencing Platform"/>
            <consortium name="The Broad Institute Genome Sequencing Center for Infectious Disease"/>
            <person name="Feldgarden M."/>
            <person name="Van der Auwera G.A."/>
            <person name="Mahillon J."/>
            <person name="Duprez V."/>
            <person name="Timmery S."/>
            <person name="Mattelet C."/>
            <person name="Dierick K."/>
            <person name="Sun M."/>
            <person name="Yu Z."/>
            <person name="Zhu L."/>
            <person name="Hu X."/>
            <person name="Shank E.B."/>
            <person name="Swiecicka I."/>
            <person name="Hansen B.M."/>
            <person name="Andrup L."/>
            <person name="Young S.K."/>
            <person name="Zeng Q."/>
            <person name="Gargeya S."/>
            <person name="Fitzgerald M."/>
            <person name="Haas B."/>
            <person name="Abouelleil A."/>
            <person name="Alvarado L."/>
            <person name="Arachchi H.M."/>
            <person name="Berlin A."/>
            <person name="Chapman S.B."/>
            <person name="Goldberg J."/>
            <person name="Griggs A."/>
            <person name="Gujja S."/>
            <person name="Hansen M."/>
            <person name="Howarth C."/>
            <person name="Imamovic A."/>
            <person name="Larimer J."/>
            <person name="McCowen C."/>
            <person name="Montmayeur A."/>
            <person name="Murphy C."/>
            <person name="Neiman D."/>
            <person name="Pearson M."/>
            <person name="Priest M."/>
            <person name="Roberts A."/>
            <person name="Saif S."/>
            <person name="Shea T."/>
            <person name="Sisk P."/>
            <person name="Sykes S."/>
            <person name="Wortman J."/>
            <person name="Nusbaum C."/>
            <person name="Birren B."/>
        </authorList>
    </citation>
    <scope>NUCLEOTIDE SEQUENCE</scope>
    <source>
        <strain evidence="1">VD014</strain>
    </source>
</reference>
<dbReference type="Proteomes" id="UP000006607">
    <property type="component" value="Unassembled WGS sequence"/>
</dbReference>
<comment type="caution">
    <text evidence="1">The sequence shown here is derived from an EMBL/GenBank/DDBJ whole genome shotgun (WGS) entry which is preliminary data.</text>
</comment>
<accession>A0A9W5K1D0</accession>
<gene>
    <name evidence="1" type="ORF">IIA_06019</name>
</gene>
<dbReference type="EMBL" id="AHER01000065">
    <property type="protein sequence ID" value="EJR11352.1"/>
    <property type="molecule type" value="Genomic_DNA"/>
</dbReference>
<evidence type="ECO:0000313" key="1">
    <source>
        <dbReference type="EMBL" id="EJR11352.1"/>
    </source>
</evidence>
<dbReference type="AlphaFoldDB" id="A0A9W5K1D0"/>
<protein>
    <submittedName>
        <fullName evidence="1">Uncharacterized protein</fullName>
    </submittedName>
</protein>
<name>A0A9W5K1D0_BACC8</name>
<proteinExistence type="predicted"/>
<evidence type="ECO:0000313" key="2">
    <source>
        <dbReference type="Proteomes" id="UP000006607"/>
    </source>
</evidence>
<organism evidence="1 2">
    <name type="scientific">Bacillus cereus (strain VD014)</name>
    <dbReference type="NCBI Taxonomy" id="1053223"/>
    <lineage>
        <taxon>Bacteria</taxon>
        <taxon>Bacillati</taxon>
        <taxon>Bacillota</taxon>
        <taxon>Bacilli</taxon>
        <taxon>Bacillales</taxon>
        <taxon>Bacillaceae</taxon>
        <taxon>Bacillus</taxon>
        <taxon>Bacillus cereus group</taxon>
    </lineage>
</organism>
<sequence>MEIIKPIVQFTAIDSKEKNSNESRITSVRKQVKQIIIEKFSVVFSSNCVIENNKKELHRPIAKCRKEAVSRLKHMGQALRKKDKENIMTAFRQEIVDHAVYLPTKQKQNELLIYAMTYALDQVESCTKEKEIFSISAFMRVQFRESWTDFKEKSLSVEERHDTRVNYYKQNGVYPDFM</sequence>